<feature type="domain" description="SAM-dependent methyltransferase TRM5/TYW2-type" evidence="10">
    <location>
        <begin position="123"/>
        <end position="446"/>
    </location>
</feature>
<protein>
    <recommendedName>
        <fullName evidence="9">tRNA (guanine(37)-N1)-methyltransferase</fullName>
        <ecNumber evidence="9">2.1.1.228</ecNumber>
    </recommendedName>
    <alternativeName>
        <fullName evidence="9">M1G-methyltransferase</fullName>
    </alternativeName>
    <alternativeName>
        <fullName evidence="9">tRNA [GM37] methyltransferase</fullName>
    </alternativeName>
    <alternativeName>
        <fullName evidence="9">tRNA methyltransferase 5</fullName>
    </alternativeName>
</protein>
<comment type="function">
    <text evidence="9">Specifically methylates the N1 position of guanosine-37 in various cytoplasmic and mitochondrial tRNAs. Methylation is not dependent on the nature of the nucleoside 5' of the target nucleoside. This is the first step in the biosynthesis of wybutosine (yW), a modified base adjacent to the anticodon of tRNAs and required for accurate decoding.</text>
</comment>
<gene>
    <name evidence="11" type="primary">TRM5_3</name>
    <name evidence="9" type="synonym">TRM5</name>
    <name evidence="11" type="ORF">Q9L58_007192</name>
</gene>
<evidence type="ECO:0000256" key="7">
    <source>
        <dbReference type="ARBA" id="ARBA00023128"/>
    </source>
</evidence>
<keyword evidence="6 9" id="KW-0819">tRNA processing</keyword>
<evidence type="ECO:0000256" key="1">
    <source>
        <dbReference type="ARBA" id="ARBA00009775"/>
    </source>
</evidence>
<dbReference type="HAMAP" id="MF_03152">
    <property type="entry name" value="TRM5"/>
    <property type="match status" value="1"/>
</dbReference>
<dbReference type="InterPro" id="IPR030382">
    <property type="entry name" value="MeTrfase_TRM5/TYW2"/>
</dbReference>
<dbReference type="PANTHER" id="PTHR23245">
    <property type="entry name" value="TRNA METHYLTRANSFERASE"/>
    <property type="match status" value="1"/>
</dbReference>
<keyword evidence="7 9" id="KW-0496">Mitochondrion</keyword>
<comment type="caution">
    <text evidence="11">The sequence shown here is derived from an EMBL/GenBank/DDBJ whole genome shotgun (WGS) entry which is preliminary data.</text>
</comment>
<dbReference type="PANTHER" id="PTHR23245:SF36">
    <property type="entry name" value="TRNA (GUANINE(37)-N1)-METHYLTRANSFERASE"/>
    <property type="match status" value="1"/>
</dbReference>
<dbReference type="GO" id="GO:0032259">
    <property type="term" value="P:methylation"/>
    <property type="evidence" value="ECO:0007669"/>
    <property type="project" value="UniProtKB-KW"/>
</dbReference>
<comment type="similarity">
    <text evidence="9">Belongs to the TRM5 / TYW2 family.</text>
</comment>
<evidence type="ECO:0000256" key="9">
    <source>
        <dbReference type="HAMAP-Rule" id="MF_03152"/>
    </source>
</evidence>
<evidence type="ECO:0000256" key="8">
    <source>
        <dbReference type="ARBA" id="ARBA00023242"/>
    </source>
</evidence>
<organism evidence="11 12">
    <name type="scientific">Discina gigas</name>
    <dbReference type="NCBI Taxonomy" id="1032678"/>
    <lineage>
        <taxon>Eukaryota</taxon>
        <taxon>Fungi</taxon>
        <taxon>Dikarya</taxon>
        <taxon>Ascomycota</taxon>
        <taxon>Pezizomycotina</taxon>
        <taxon>Pezizomycetes</taxon>
        <taxon>Pezizales</taxon>
        <taxon>Discinaceae</taxon>
        <taxon>Discina</taxon>
    </lineage>
</organism>
<feature type="binding site" evidence="9">
    <location>
        <position position="350"/>
    </location>
    <ligand>
        <name>S-adenosyl-L-methionine</name>
        <dbReference type="ChEBI" id="CHEBI:59789"/>
    </ligand>
</feature>
<dbReference type="EMBL" id="JBBBZM010000110">
    <property type="protein sequence ID" value="KAL0633889.1"/>
    <property type="molecule type" value="Genomic_DNA"/>
</dbReference>
<keyword evidence="5 9" id="KW-0949">S-adenosyl-L-methionine</keyword>
<keyword evidence="12" id="KW-1185">Reference proteome</keyword>
<comment type="subcellular location">
    <subcellularLocation>
        <location evidence="9">Mitochondrion matrix</location>
    </subcellularLocation>
    <subcellularLocation>
        <location evidence="9">Nucleus</location>
    </subcellularLocation>
    <subcellularLocation>
        <location evidence="9">Cytoplasm</location>
    </subcellularLocation>
    <text evidence="9">Predominantly in the mitochondria and in the nucleus.</text>
</comment>
<dbReference type="EC" id="2.1.1.228" evidence="9"/>
<dbReference type="PROSITE" id="PS51684">
    <property type="entry name" value="SAM_MT_TRM5_TYW2"/>
    <property type="match status" value="1"/>
</dbReference>
<dbReference type="SUPFAM" id="SSF53335">
    <property type="entry name" value="S-adenosyl-L-methionine-dependent methyltransferases"/>
    <property type="match status" value="1"/>
</dbReference>
<feature type="binding site" evidence="9">
    <location>
        <begin position="280"/>
        <end position="281"/>
    </location>
    <ligand>
        <name>S-adenosyl-L-methionine</name>
        <dbReference type="ChEBI" id="CHEBI:59789"/>
    </ligand>
</feature>
<dbReference type="InterPro" id="IPR056743">
    <property type="entry name" value="TRM5-TYW2-like_MTfase"/>
</dbReference>
<dbReference type="Gene3D" id="3.30.300.110">
    <property type="entry name" value="Met-10+ protein-like domains"/>
    <property type="match status" value="1"/>
</dbReference>
<feature type="binding site" evidence="9">
    <location>
        <begin position="252"/>
        <end position="253"/>
    </location>
    <ligand>
        <name>S-adenosyl-L-methionine</name>
        <dbReference type="ChEBI" id="CHEBI:59789"/>
    </ligand>
</feature>
<evidence type="ECO:0000313" key="12">
    <source>
        <dbReference type="Proteomes" id="UP001447188"/>
    </source>
</evidence>
<keyword evidence="3 9" id="KW-0489">Methyltransferase</keyword>
<comment type="subunit">
    <text evidence="9">Monomer.</text>
</comment>
<evidence type="ECO:0000313" key="11">
    <source>
        <dbReference type="EMBL" id="KAL0633889.1"/>
    </source>
</evidence>
<proteinExistence type="inferred from homology"/>
<accession>A0ABR3GD87</accession>
<dbReference type="GO" id="GO:0052906">
    <property type="term" value="F:tRNA (guanine(37)-N1)-methyltransferase activity"/>
    <property type="evidence" value="ECO:0007669"/>
    <property type="project" value="UniProtKB-EC"/>
</dbReference>
<dbReference type="Pfam" id="PF25133">
    <property type="entry name" value="TYW2_N_2"/>
    <property type="match status" value="1"/>
</dbReference>
<dbReference type="CDD" id="cd02440">
    <property type="entry name" value="AdoMet_MTases"/>
    <property type="match status" value="1"/>
</dbReference>
<name>A0ABR3GD87_9PEZI</name>
<keyword evidence="4 9" id="KW-0808">Transferase</keyword>
<evidence type="ECO:0000259" key="10">
    <source>
        <dbReference type="PROSITE" id="PS51684"/>
    </source>
</evidence>
<evidence type="ECO:0000256" key="4">
    <source>
        <dbReference type="ARBA" id="ARBA00022679"/>
    </source>
</evidence>
<evidence type="ECO:0000256" key="2">
    <source>
        <dbReference type="ARBA" id="ARBA00022490"/>
    </source>
</evidence>
<dbReference type="Pfam" id="PF02475">
    <property type="entry name" value="TRM5-TYW2_MTfase"/>
    <property type="match status" value="1"/>
</dbReference>
<keyword evidence="8 9" id="KW-0539">Nucleus</keyword>
<dbReference type="InterPro" id="IPR029063">
    <property type="entry name" value="SAM-dependent_MTases_sf"/>
</dbReference>
<feature type="binding site" evidence="9">
    <location>
        <position position="214"/>
    </location>
    <ligand>
        <name>S-adenosyl-L-methionine</name>
        <dbReference type="ChEBI" id="CHEBI:59789"/>
    </ligand>
</feature>
<comment type="catalytic activity">
    <reaction evidence="9">
        <text>guanosine(37) in tRNA + S-adenosyl-L-methionine = N(1)-methylguanosine(37) in tRNA + S-adenosyl-L-homocysteine + H(+)</text>
        <dbReference type="Rhea" id="RHEA:36899"/>
        <dbReference type="Rhea" id="RHEA-COMP:10145"/>
        <dbReference type="Rhea" id="RHEA-COMP:10147"/>
        <dbReference type="ChEBI" id="CHEBI:15378"/>
        <dbReference type="ChEBI" id="CHEBI:57856"/>
        <dbReference type="ChEBI" id="CHEBI:59789"/>
        <dbReference type="ChEBI" id="CHEBI:73542"/>
        <dbReference type="ChEBI" id="CHEBI:74269"/>
        <dbReference type="EC" id="2.1.1.228"/>
    </reaction>
</comment>
<sequence length="476" mass="54404">MTTLDRSLFQKTFPITAAHVFDERNIKKVLEGCKSDILRSGNATVRLVVTEQEKGSRKKVLVRMKPDVKHDDFSTVSEETRELIHSRILELVPHNLHMGYKDWTYNELIESILPPDLRPAPPIHKVGHIAHLNLRNPCLPYKYLLANLILDKHPIITTVINKIQDVGSWSAYRTFPMELLAGSPDTKVTTTESNCEFRFDFAKVYWNSRLENEHQRIIALFKPGEAVADVMAGAGPFAVPAAKKKVIVWANDINPDAYASLTEGIWRNKVQRILRPFNVDAREFIPTSIRNLYRLSRSPEPLNNTITCHVDHFKPGVKTSLRRAGKTEEEINPTPVKIRLPPTFSHFIMNLPASAPSYLDAFIGAYNGLEHLFFDSHGNVQRELPLVHCYAFHRSVNAENAGKDICEDISKNLGHEIRPDDLEHLENVRLVAPYKTMWCASFRVPVEVAFADVPKPREKDKVELKKEKWWSWALDD</sequence>
<dbReference type="InterPro" id="IPR056744">
    <property type="entry name" value="TRM5/TYW2-like_N"/>
</dbReference>
<comment type="similarity">
    <text evidence="1">Belongs to the class I-like SAM-binding methyltransferase superfamily. TRM5/TYW2 family.</text>
</comment>
<evidence type="ECO:0000256" key="6">
    <source>
        <dbReference type="ARBA" id="ARBA00022694"/>
    </source>
</evidence>
<dbReference type="Proteomes" id="UP001447188">
    <property type="component" value="Unassembled WGS sequence"/>
</dbReference>
<reference evidence="11 12" key="1">
    <citation type="submission" date="2024-02" db="EMBL/GenBank/DDBJ databases">
        <title>Discinaceae phylogenomics.</title>
        <authorList>
            <person name="Dirks A.C."/>
            <person name="James T.Y."/>
        </authorList>
    </citation>
    <scope>NUCLEOTIDE SEQUENCE [LARGE SCALE GENOMIC DNA]</scope>
    <source>
        <strain evidence="11 12">ACD0624</strain>
    </source>
</reference>
<dbReference type="Gene3D" id="3.40.50.150">
    <property type="entry name" value="Vaccinia Virus protein VP39"/>
    <property type="match status" value="1"/>
</dbReference>
<keyword evidence="2 9" id="KW-0963">Cytoplasm</keyword>
<dbReference type="InterPro" id="IPR025792">
    <property type="entry name" value="tRNA_Gua_MeTrfase_euk"/>
</dbReference>
<evidence type="ECO:0000256" key="5">
    <source>
        <dbReference type="ARBA" id="ARBA00022691"/>
    </source>
</evidence>
<evidence type="ECO:0000256" key="3">
    <source>
        <dbReference type="ARBA" id="ARBA00022603"/>
    </source>
</evidence>